<name>A0A401JBU8_9PROT</name>
<feature type="signal peptide" evidence="1">
    <location>
        <begin position="1"/>
        <end position="24"/>
    </location>
</feature>
<dbReference type="AlphaFoldDB" id="A0A401JBU8"/>
<evidence type="ECO:0000259" key="2">
    <source>
        <dbReference type="PROSITE" id="PS50240"/>
    </source>
</evidence>
<dbReference type="EMBL" id="BGOW01000005">
    <property type="protein sequence ID" value="GBL45079.1"/>
    <property type="molecule type" value="Genomic_DNA"/>
</dbReference>
<protein>
    <recommendedName>
        <fullName evidence="2">Peptidase S1 domain-containing protein</fullName>
    </recommendedName>
</protein>
<dbReference type="Pfam" id="PF07589">
    <property type="entry name" value="PEP-CTERM"/>
    <property type="match status" value="1"/>
</dbReference>
<accession>A0A401JBU8</accession>
<dbReference type="Pfam" id="PF00089">
    <property type="entry name" value="Trypsin"/>
    <property type="match status" value="1"/>
</dbReference>
<reference evidence="3 4" key="1">
    <citation type="journal article" date="2019" name="Front. Microbiol.">
        <title>Genomes of Neutrophilic Sulfur-Oxidizing Chemolithoautotrophs Representing 9 Proteobacterial Species From 8 Genera.</title>
        <authorList>
            <person name="Watanabe T."/>
            <person name="Kojima H."/>
            <person name="Umezawa K."/>
            <person name="Hori C."/>
            <person name="Takasuka T.E."/>
            <person name="Kato Y."/>
            <person name="Fukui M."/>
        </authorList>
    </citation>
    <scope>NUCLEOTIDE SEQUENCE [LARGE SCALE GENOMIC DNA]</scope>
    <source>
        <strain evidence="3 4">TTN</strain>
    </source>
</reference>
<feature type="chain" id="PRO_5019386151" description="Peptidase S1 domain-containing protein" evidence="1">
    <location>
        <begin position="25"/>
        <end position="318"/>
    </location>
</feature>
<dbReference type="PANTHER" id="PTHR24260:SF132">
    <property type="entry name" value="PEPTIDASE S1 DOMAIN-CONTAINING PROTEIN"/>
    <property type="match status" value="1"/>
</dbReference>
<comment type="caution">
    <text evidence="3">The sequence shown here is derived from an EMBL/GenBank/DDBJ whole genome shotgun (WGS) entry which is preliminary data.</text>
</comment>
<sequence length="318" mass="32754">MNKKTLQLLGLIFLVLALTDQAHAIIGGIAPDSPAARVDVNSKNSPFAGVGSISINGSTYSGVLIGDQYVLTAAHVVNGVDPTKIRFNLNYGGALTETFGTAEVHVNPSYSGSLASPGGIAHDDLAIIKLNGHVPGDVPVYPISWAPLARGDAITFVGYGGGGSGDVGVTVGANPAVKRVAENRVDMLYGDANGGTMQEAYEFDFDGTHVSSNVFGPNIPRNYTLGNTIEGTLAGGDSGSPSFVQDSQGKWTLVGINTFIRTVGGGKPVFGSTGGGMLLSAYSPWVESIVSPVPEPQTGFLWLSGLSVIAFAVARRAD</sequence>
<dbReference type="InterPro" id="IPR043504">
    <property type="entry name" value="Peptidase_S1_PA_chymotrypsin"/>
</dbReference>
<dbReference type="InterPro" id="IPR009003">
    <property type="entry name" value="Peptidase_S1_PA"/>
</dbReference>
<evidence type="ECO:0000256" key="1">
    <source>
        <dbReference type="SAM" id="SignalP"/>
    </source>
</evidence>
<feature type="domain" description="Peptidase S1" evidence="2">
    <location>
        <begin position="25"/>
        <end position="291"/>
    </location>
</feature>
<dbReference type="GO" id="GO:0004252">
    <property type="term" value="F:serine-type endopeptidase activity"/>
    <property type="evidence" value="ECO:0007669"/>
    <property type="project" value="InterPro"/>
</dbReference>
<evidence type="ECO:0000313" key="3">
    <source>
        <dbReference type="EMBL" id="GBL45079.1"/>
    </source>
</evidence>
<dbReference type="OrthoDB" id="8909323at2"/>
<keyword evidence="1" id="KW-0732">Signal</keyword>
<dbReference type="InterPro" id="IPR013424">
    <property type="entry name" value="Ice-binding_C"/>
</dbReference>
<organism evidence="3 4">
    <name type="scientific">Sulfuriferula multivorans</name>
    <dbReference type="NCBI Taxonomy" id="1559896"/>
    <lineage>
        <taxon>Bacteria</taxon>
        <taxon>Pseudomonadati</taxon>
        <taxon>Pseudomonadota</taxon>
        <taxon>Betaproteobacteria</taxon>
        <taxon>Nitrosomonadales</taxon>
        <taxon>Sulfuricellaceae</taxon>
        <taxon>Sulfuriferula</taxon>
    </lineage>
</organism>
<dbReference type="InterPro" id="IPR051333">
    <property type="entry name" value="CLIP_Serine_Protease"/>
</dbReference>
<dbReference type="SUPFAM" id="SSF50494">
    <property type="entry name" value="Trypsin-like serine proteases"/>
    <property type="match status" value="1"/>
</dbReference>
<dbReference type="Gene3D" id="2.40.10.10">
    <property type="entry name" value="Trypsin-like serine proteases"/>
    <property type="match status" value="1"/>
</dbReference>
<dbReference type="PANTHER" id="PTHR24260">
    <property type="match status" value="1"/>
</dbReference>
<dbReference type="RefSeq" id="WP_124703919.1">
    <property type="nucleotide sequence ID" value="NZ_BGOW01000005.1"/>
</dbReference>
<dbReference type="Proteomes" id="UP000286806">
    <property type="component" value="Unassembled WGS sequence"/>
</dbReference>
<dbReference type="InterPro" id="IPR001254">
    <property type="entry name" value="Trypsin_dom"/>
</dbReference>
<proteinExistence type="predicted"/>
<evidence type="ECO:0000313" key="4">
    <source>
        <dbReference type="Proteomes" id="UP000286806"/>
    </source>
</evidence>
<dbReference type="GO" id="GO:0006508">
    <property type="term" value="P:proteolysis"/>
    <property type="evidence" value="ECO:0007669"/>
    <property type="project" value="InterPro"/>
</dbReference>
<dbReference type="PROSITE" id="PS50240">
    <property type="entry name" value="TRYPSIN_DOM"/>
    <property type="match status" value="1"/>
</dbReference>
<gene>
    <name evidence="3" type="ORF">SFMTTN_0883</name>
</gene>
<dbReference type="SMART" id="SM00020">
    <property type="entry name" value="Tryp_SPc"/>
    <property type="match status" value="1"/>
</dbReference>
<keyword evidence="4" id="KW-1185">Reference proteome</keyword>